<gene>
    <name evidence="2" type="ORF">AOB46_03205</name>
</gene>
<dbReference type="AlphaFoldDB" id="A0A0N0ZYX2"/>
<proteinExistence type="predicted"/>
<dbReference type="EMBL" id="LJOD01000001">
    <property type="protein sequence ID" value="KPE53010.1"/>
    <property type="molecule type" value="Genomic_DNA"/>
</dbReference>
<dbReference type="PATRIC" id="fig|253.9.peg.680"/>
<feature type="transmembrane region" description="Helical" evidence="1">
    <location>
        <begin position="96"/>
        <end position="115"/>
    </location>
</feature>
<reference evidence="3" key="2">
    <citation type="submission" date="2015-09" db="EMBL/GenBank/DDBJ databases">
        <title>Draft genome sequence of a multidrug-resistant Chryseobacterium indologenes isolate from Malaysia.</title>
        <authorList>
            <person name="Yu C.Y."/>
            <person name="Ang G.Y."/>
            <person name="Chan K.-G."/>
        </authorList>
    </citation>
    <scope>NUCLEOTIDE SEQUENCE [LARGE SCALE GENOMIC DNA]</scope>
    <source>
        <strain evidence="3">CI_885</strain>
    </source>
</reference>
<evidence type="ECO:0000313" key="2">
    <source>
        <dbReference type="EMBL" id="KPE53010.1"/>
    </source>
</evidence>
<name>A0A0N0ZYX2_CHRID</name>
<keyword evidence="1" id="KW-0472">Membrane</keyword>
<feature type="transmembrane region" description="Helical" evidence="1">
    <location>
        <begin position="61"/>
        <end position="84"/>
    </location>
</feature>
<evidence type="ECO:0000313" key="3">
    <source>
        <dbReference type="Proteomes" id="UP000037953"/>
    </source>
</evidence>
<accession>A0A0N0ZYX2</accession>
<evidence type="ECO:0000256" key="1">
    <source>
        <dbReference type="SAM" id="Phobius"/>
    </source>
</evidence>
<keyword evidence="1" id="KW-1133">Transmembrane helix</keyword>
<dbReference type="Proteomes" id="UP000037953">
    <property type="component" value="Unassembled WGS sequence"/>
</dbReference>
<feature type="transmembrane region" description="Helical" evidence="1">
    <location>
        <begin position="38"/>
        <end position="55"/>
    </location>
</feature>
<reference evidence="2 3" key="1">
    <citation type="journal article" date="2015" name="Genom Data">
        <title>Draft genome sequence of a multidrug-resistant Chryseobacterium indologenes isolate from Malaysia.</title>
        <authorList>
            <person name="Yu C.Y."/>
            <person name="Ang G.Y."/>
            <person name="Cheng H.J."/>
            <person name="Cheong Y.M."/>
            <person name="Yin W.F."/>
            <person name="Chan K.G."/>
        </authorList>
    </citation>
    <scope>NUCLEOTIDE SEQUENCE [LARGE SCALE GENOMIC DNA]</scope>
    <source>
        <strain evidence="2 3">CI_885</strain>
    </source>
</reference>
<comment type="caution">
    <text evidence="2">The sequence shown here is derived from an EMBL/GenBank/DDBJ whole genome shotgun (WGS) entry which is preliminary data.</text>
</comment>
<sequence length="307" mass="35641">MRNKNLILNYIFLACLAILFLNDHFFKYHYTSWFTGKLSDMAGIILLPMLLTYLFPQLKQYSVHLAGVLFAFWKSPFSESCIGLYNSFSFIPLHRVVDYTDLIVLVLLPFPYVLIKNSSVINRFSLKKLNPSLVLLPAVLILMSTSPGNRYFDYVPYTGNLYFNDYSFEVNQSKDEIFSELKKRNIKVQKDTARIIAKSKSRLLSTGTLEQKNLYNDKKIYQVSDDSLKASIFRMINLSNEYTIDSIQLDDQTVWNIQFDMHSRIGNKGTVITVKSAKIGETMKAQEVDRKLRKLYGKLLKEKFKTF</sequence>
<protein>
    <submittedName>
        <fullName evidence="2">Uncharacterized protein</fullName>
    </submittedName>
</protein>
<dbReference type="PROSITE" id="PS51257">
    <property type="entry name" value="PROKAR_LIPOPROTEIN"/>
    <property type="match status" value="1"/>
</dbReference>
<organism evidence="2 3">
    <name type="scientific">Chryseobacterium indologenes</name>
    <name type="common">Flavobacterium indologenes</name>
    <dbReference type="NCBI Taxonomy" id="253"/>
    <lineage>
        <taxon>Bacteria</taxon>
        <taxon>Pseudomonadati</taxon>
        <taxon>Bacteroidota</taxon>
        <taxon>Flavobacteriia</taxon>
        <taxon>Flavobacteriales</taxon>
        <taxon>Weeksellaceae</taxon>
        <taxon>Chryseobacterium group</taxon>
        <taxon>Chryseobacterium</taxon>
    </lineage>
</organism>
<feature type="transmembrane region" description="Helical" evidence="1">
    <location>
        <begin position="6"/>
        <end position="26"/>
    </location>
</feature>
<keyword evidence="1" id="KW-0812">Transmembrane</keyword>